<dbReference type="Proteomes" id="UP000216913">
    <property type="component" value="Unassembled WGS sequence"/>
</dbReference>
<accession>A0A261T3F6</accession>
<keyword evidence="2" id="KW-1185">Reference proteome</keyword>
<proteinExistence type="predicted"/>
<dbReference type="EMBL" id="NEVP01000015">
    <property type="protein sequence ID" value="OZI44129.1"/>
    <property type="molecule type" value="Genomic_DNA"/>
</dbReference>
<comment type="caution">
    <text evidence="1">The sequence shown here is derived from an EMBL/GenBank/DDBJ whole genome shotgun (WGS) entry which is preliminary data.</text>
</comment>
<protein>
    <submittedName>
        <fullName evidence="1">Uncharacterized protein</fullName>
    </submittedName>
</protein>
<evidence type="ECO:0000313" key="1">
    <source>
        <dbReference type="EMBL" id="OZI44129.1"/>
    </source>
</evidence>
<name>A0A261T3F6_9BORD</name>
<dbReference type="AlphaFoldDB" id="A0A261T3F6"/>
<sequence>MFGFFKKTSTPQVDQEVQDEFVERVTAAAEDFRGAAPTPGSLDFSPASVAVLDQILARVRAGEIELSPMQRVGAAAYLYETLRRAHGGLYEVCDNDDPVVLVAGEGEAEVCLCAISRVDQYLGGKAAEPVGAAFGRFEAALAAGRAETIR</sequence>
<organism evidence="1 2">
    <name type="scientific">Bordetella genomosp. 5</name>
    <dbReference type="NCBI Taxonomy" id="1395608"/>
    <lineage>
        <taxon>Bacteria</taxon>
        <taxon>Pseudomonadati</taxon>
        <taxon>Pseudomonadota</taxon>
        <taxon>Betaproteobacteria</taxon>
        <taxon>Burkholderiales</taxon>
        <taxon>Alcaligenaceae</taxon>
        <taxon>Bordetella</taxon>
    </lineage>
</organism>
<dbReference type="RefSeq" id="WP_094804121.1">
    <property type="nucleotide sequence ID" value="NZ_NEVN01000011.1"/>
</dbReference>
<gene>
    <name evidence="1" type="ORF">CAL25_22575</name>
</gene>
<reference evidence="1 2" key="1">
    <citation type="submission" date="2017-05" db="EMBL/GenBank/DDBJ databases">
        <title>Complete and WGS of Bordetella genogroups.</title>
        <authorList>
            <person name="Spilker T."/>
            <person name="LiPuma J."/>
        </authorList>
    </citation>
    <scope>NUCLEOTIDE SEQUENCE [LARGE SCALE GENOMIC DNA]</scope>
    <source>
        <strain evidence="1 2">AU10456</strain>
    </source>
</reference>
<dbReference type="OrthoDB" id="8850210at2"/>
<evidence type="ECO:0000313" key="2">
    <source>
        <dbReference type="Proteomes" id="UP000216913"/>
    </source>
</evidence>